<proteinExistence type="predicted"/>
<keyword evidence="1" id="KW-0175">Coiled coil</keyword>
<evidence type="ECO:0000313" key="2">
    <source>
        <dbReference type="EMBL" id="MFB9762579.1"/>
    </source>
</evidence>
<accession>A0ABV5WPN4</accession>
<dbReference type="EMBL" id="JBHMAF010000199">
    <property type="protein sequence ID" value="MFB9762579.1"/>
    <property type="molecule type" value="Genomic_DNA"/>
</dbReference>
<dbReference type="Proteomes" id="UP001589609">
    <property type="component" value="Unassembled WGS sequence"/>
</dbReference>
<evidence type="ECO:0008006" key="4">
    <source>
        <dbReference type="Google" id="ProtNLM"/>
    </source>
</evidence>
<name>A0ABV5WPN4_9BACI</name>
<keyword evidence="3" id="KW-1185">Reference proteome</keyword>
<evidence type="ECO:0000256" key="1">
    <source>
        <dbReference type="SAM" id="Coils"/>
    </source>
</evidence>
<gene>
    <name evidence="2" type="ORF">ACFFMS_30600</name>
</gene>
<reference evidence="2 3" key="1">
    <citation type="submission" date="2024-09" db="EMBL/GenBank/DDBJ databases">
        <authorList>
            <person name="Sun Q."/>
            <person name="Mori K."/>
        </authorList>
    </citation>
    <scope>NUCLEOTIDE SEQUENCE [LARGE SCALE GENOMIC DNA]</scope>
    <source>
        <strain evidence="2 3">JCM 11201</strain>
    </source>
</reference>
<evidence type="ECO:0000313" key="3">
    <source>
        <dbReference type="Proteomes" id="UP001589609"/>
    </source>
</evidence>
<organism evidence="2 3">
    <name type="scientific">Ectobacillus funiculus</name>
    <dbReference type="NCBI Taxonomy" id="137993"/>
    <lineage>
        <taxon>Bacteria</taxon>
        <taxon>Bacillati</taxon>
        <taxon>Bacillota</taxon>
        <taxon>Bacilli</taxon>
        <taxon>Bacillales</taxon>
        <taxon>Bacillaceae</taxon>
        <taxon>Ectobacillus</taxon>
    </lineage>
</organism>
<feature type="coiled-coil region" evidence="1">
    <location>
        <begin position="93"/>
        <end position="120"/>
    </location>
</feature>
<protein>
    <recommendedName>
        <fullName evidence="4">Transposase</fullName>
    </recommendedName>
</protein>
<dbReference type="RefSeq" id="WP_379952475.1">
    <property type="nucleotide sequence ID" value="NZ_JBHMAF010000199.1"/>
</dbReference>
<sequence>MTNKVKKRQRKPKSEFQKQLDVIRKFSPSHVVEVELHVWEFQHWKMERIGEQLRIIRNTVLGELLKNYKQMVRTKAYKRTMKLYHFLSEQIDKEKDARELKKLEQKKKELTDTLENLRNTHHVTFDFARKYGEQIRKTTFGLPDAVTVWSACEMSWNSMETILFKGAENPYFYKRNDLITFQGKQAERCIILKHNEKKNNFYIHFHDMQFPLMIKKDDVFIQETLSSIAYYMKHGEEIDKQNVERHPLGLPLLSTYRIRNNRIVRKNIRGKVRYFVQIVLEGIPVAKRKKDGSFRHTYGVGRVAGDIGTQSLAVVSKDKVFLKNLAERSDHTFVYERKLYLLQRYLERSRRAMNPQYFDEKGRITKGKKVWDFSKRYLKSQKELRDLHRKAAESRKYAHNEEVNRLRSMGDEFIIEQMSIKALQKKAKEVTVNEKTGTFNRRKRFGKSIGKRSPGYFIQQAKYRFIVTDGTVKEANTWTFKASQYDHILDDTSKKQLSKRWHTLPNGIQLQRDLYSAFLLFCTEHDLQKPNKQICDSFFHEFLILHNQCIEEIKNKCKVVLNSGITCNKGKIVVTSA</sequence>
<comment type="caution">
    <text evidence="2">The sequence shown here is derived from an EMBL/GenBank/DDBJ whole genome shotgun (WGS) entry which is preliminary data.</text>
</comment>